<accession>A0A0G2EFV0</accession>
<feature type="region of interest" description="Disordered" evidence="1">
    <location>
        <begin position="1"/>
        <end position="98"/>
    </location>
</feature>
<feature type="compositionally biased region" description="Polar residues" evidence="1">
    <location>
        <begin position="20"/>
        <end position="32"/>
    </location>
</feature>
<protein>
    <submittedName>
        <fullName evidence="2">Uncharacterized protein</fullName>
    </submittedName>
</protein>
<gene>
    <name evidence="2" type="ORF">UCRPC4_g03832</name>
</gene>
<sequence length="245" mass="27928">MTIHDDTHNENHDNAHNDTPIDNPNDASGNAHKNSHNNIHDECSFDLERSNEMKHGAKMSTAEAAALGAGQPSTQQSTEEPQLQPSSPRPGRSRPQSYREEILSGHGCVPWPPAHAYPLNHSPPPYADLLVEENLSRIPWYQNTERHWALLYLGRNLRTPLQTVKPADQFGHPLFKYDDNNFTDLGFGPGVRLLNAEDETKVRRIVLGFGMSSLAELEERRMRREWYEDTMQKMREADNQKRGDE</sequence>
<name>A0A0G2EFV0_PHACM</name>
<reference evidence="2 3" key="1">
    <citation type="submission" date="2015-05" db="EMBL/GenBank/DDBJ databases">
        <title>Distinctive expansion of gene families associated with plant cell wall degradation and secondary metabolism in the genomes of grapevine trunk pathogens.</title>
        <authorList>
            <person name="Lawrence D.P."/>
            <person name="Travadon R."/>
            <person name="Rolshausen P.E."/>
            <person name="Baumgartner K."/>
        </authorList>
    </citation>
    <scope>NUCLEOTIDE SEQUENCE [LARGE SCALE GENOMIC DNA]</scope>
    <source>
        <strain evidence="2">UCRPC4</strain>
    </source>
</reference>
<feature type="compositionally biased region" description="Basic and acidic residues" evidence="1">
    <location>
        <begin position="38"/>
        <end position="55"/>
    </location>
</feature>
<keyword evidence="3" id="KW-1185">Reference proteome</keyword>
<comment type="caution">
    <text evidence="2">The sequence shown here is derived from an EMBL/GenBank/DDBJ whole genome shotgun (WGS) entry which is preliminary data.</text>
</comment>
<feature type="compositionally biased region" description="Basic and acidic residues" evidence="1">
    <location>
        <begin position="1"/>
        <end position="16"/>
    </location>
</feature>
<evidence type="ECO:0000256" key="1">
    <source>
        <dbReference type="SAM" id="MobiDB-lite"/>
    </source>
</evidence>
<dbReference type="AlphaFoldDB" id="A0A0G2EFV0"/>
<evidence type="ECO:0000313" key="3">
    <source>
        <dbReference type="Proteomes" id="UP000053317"/>
    </source>
</evidence>
<feature type="compositionally biased region" description="Polar residues" evidence="1">
    <location>
        <begin position="71"/>
        <end position="80"/>
    </location>
</feature>
<reference evidence="2 3" key="2">
    <citation type="submission" date="2015-05" db="EMBL/GenBank/DDBJ databases">
        <authorList>
            <person name="Morales-Cruz A."/>
            <person name="Amrine K.C."/>
            <person name="Cantu D."/>
        </authorList>
    </citation>
    <scope>NUCLEOTIDE SEQUENCE [LARGE SCALE GENOMIC DNA]</scope>
    <source>
        <strain evidence="2">UCRPC4</strain>
    </source>
</reference>
<feature type="compositionally biased region" description="Low complexity" evidence="1">
    <location>
        <begin position="81"/>
        <end position="96"/>
    </location>
</feature>
<dbReference type="EMBL" id="LCWF01000087">
    <property type="protein sequence ID" value="KKY21136.1"/>
    <property type="molecule type" value="Genomic_DNA"/>
</dbReference>
<evidence type="ECO:0000313" key="2">
    <source>
        <dbReference type="EMBL" id="KKY21136.1"/>
    </source>
</evidence>
<proteinExistence type="predicted"/>
<organism evidence="2 3">
    <name type="scientific">Phaeomoniella chlamydospora</name>
    <name type="common">Phaeoacremonium chlamydosporum</name>
    <dbReference type="NCBI Taxonomy" id="158046"/>
    <lineage>
        <taxon>Eukaryota</taxon>
        <taxon>Fungi</taxon>
        <taxon>Dikarya</taxon>
        <taxon>Ascomycota</taxon>
        <taxon>Pezizomycotina</taxon>
        <taxon>Eurotiomycetes</taxon>
        <taxon>Chaetothyriomycetidae</taxon>
        <taxon>Phaeomoniellales</taxon>
        <taxon>Phaeomoniellaceae</taxon>
        <taxon>Phaeomoniella</taxon>
    </lineage>
</organism>
<dbReference type="Proteomes" id="UP000053317">
    <property type="component" value="Unassembled WGS sequence"/>
</dbReference>